<keyword evidence="3" id="KW-1185">Reference proteome</keyword>
<reference evidence="2" key="1">
    <citation type="submission" date="2022-04" db="EMBL/GenBank/DDBJ databases">
        <title>Carnegiea gigantea Genome sequencing and assembly v2.</title>
        <authorList>
            <person name="Copetti D."/>
            <person name="Sanderson M.J."/>
            <person name="Burquez A."/>
            <person name="Wojciechowski M.F."/>
        </authorList>
    </citation>
    <scope>NUCLEOTIDE SEQUENCE</scope>
    <source>
        <strain evidence="2">SGP5-SGP5p</strain>
        <tissue evidence="2">Aerial part</tissue>
    </source>
</reference>
<evidence type="ECO:0008006" key="4">
    <source>
        <dbReference type="Google" id="ProtNLM"/>
    </source>
</evidence>
<evidence type="ECO:0000313" key="3">
    <source>
        <dbReference type="Proteomes" id="UP001153076"/>
    </source>
</evidence>
<dbReference type="AlphaFoldDB" id="A0A9Q1GJH3"/>
<protein>
    <recommendedName>
        <fullName evidence="4">DUF4283 domain-containing protein</fullName>
    </recommendedName>
</protein>
<feature type="region of interest" description="Disordered" evidence="1">
    <location>
        <begin position="1"/>
        <end position="21"/>
    </location>
</feature>
<evidence type="ECO:0000313" key="2">
    <source>
        <dbReference type="EMBL" id="KAJ8420316.1"/>
    </source>
</evidence>
<dbReference type="InterPro" id="IPR040256">
    <property type="entry name" value="At4g02000-like"/>
</dbReference>
<proteinExistence type="predicted"/>
<dbReference type="PANTHER" id="PTHR31286:SF165">
    <property type="entry name" value="DUF4283 DOMAIN-CONTAINING PROTEIN"/>
    <property type="match status" value="1"/>
</dbReference>
<comment type="caution">
    <text evidence="2">The sequence shown here is derived from an EMBL/GenBank/DDBJ whole genome shotgun (WGS) entry which is preliminary data.</text>
</comment>
<sequence length="497" mass="56025">MARGERGHLASKSPITPVNLSPVSTPTIESSVSPLAINRDPLAIPPQPDGVPITRVSLSSSYASLIDPDDGTSLYFVPATLVNRKKCAKLDQDDVSLEIDYWNNVVICSLLGANPPLSIMEGYIRFMQLQDKLTVGKRGIYFFDSKLFIVKGWNPKMDLRTESIESLPTWGLASLSKIGSILGIPIKTDKFTKEKGMLKFARLLIKMSLEGPFPEWIEFINDNDILIRQEVSYEWLPIKCTYCHIPGHEVNACRKKETVHKTNDINVTNAIRSTPQTQPQLDSEGFIPVARKGLNWPNKREDVKSFLVRQNAGMVGLLETKVKDFCDMWSSHKTFSHIIALHLPGRKIGSSLAQSNKLLRDLHLELRKLNQDHFAYLNEQQVKAKDALEQDQEAKCRAHYIGILTSIMSLAKQQCKLDWISYGDDCTKFFFVKAKQQKLATYIYTIQDAGDNQVEGFDQVGEVILPFYKQLLGKQTTTRSCIDRTVINVGSILSFEQ</sequence>
<gene>
    <name evidence="2" type="ORF">Cgig2_007978</name>
</gene>
<accession>A0A9Q1GJH3</accession>
<evidence type="ECO:0000256" key="1">
    <source>
        <dbReference type="SAM" id="MobiDB-lite"/>
    </source>
</evidence>
<dbReference type="Proteomes" id="UP001153076">
    <property type="component" value="Unassembled WGS sequence"/>
</dbReference>
<dbReference type="EMBL" id="JAKOGI010003583">
    <property type="protein sequence ID" value="KAJ8420316.1"/>
    <property type="molecule type" value="Genomic_DNA"/>
</dbReference>
<organism evidence="2 3">
    <name type="scientific">Carnegiea gigantea</name>
    <dbReference type="NCBI Taxonomy" id="171969"/>
    <lineage>
        <taxon>Eukaryota</taxon>
        <taxon>Viridiplantae</taxon>
        <taxon>Streptophyta</taxon>
        <taxon>Embryophyta</taxon>
        <taxon>Tracheophyta</taxon>
        <taxon>Spermatophyta</taxon>
        <taxon>Magnoliopsida</taxon>
        <taxon>eudicotyledons</taxon>
        <taxon>Gunneridae</taxon>
        <taxon>Pentapetalae</taxon>
        <taxon>Caryophyllales</taxon>
        <taxon>Cactineae</taxon>
        <taxon>Cactaceae</taxon>
        <taxon>Cactoideae</taxon>
        <taxon>Echinocereeae</taxon>
        <taxon>Carnegiea</taxon>
    </lineage>
</organism>
<name>A0A9Q1GJH3_9CARY</name>
<dbReference type="OrthoDB" id="425619at2759"/>
<dbReference type="PANTHER" id="PTHR31286">
    <property type="entry name" value="GLYCINE-RICH CELL WALL STRUCTURAL PROTEIN 1.8-LIKE"/>
    <property type="match status" value="1"/>
</dbReference>